<dbReference type="eggNOG" id="COG0577">
    <property type="taxonomic scope" value="Bacteria"/>
</dbReference>
<dbReference type="Pfam" id="PF02687">
    <property type="entry name" value="FtsX"/>
    <property type="match status" value="2"/>
</dbReference>
<keyword evidence="3 6" id="KW-0812">Transmembrane</keyword>
<dbReference type="EMBL" id="JQBA01000013">
    <property type="protein sequence ID" value="KRN44508.1"/>
    <property type="molecule type" value="Genomic_DNA"/>
</dbReference>
<protein>
    <submittedName>
        <fullName evidence="8">ABC transporter permease</fullName>
    </submittedName>
</protein>
<dbReference type="Proteomes" id="UP000051639">
    <property type="component" value="Unassembled WGS sequence"/>
</dbReference>
<sequence length="842" mass="92223">MKKQLLWRDAWQAIGRTKGRFIAIFLLMAVASLTLVGLKMTGPDMRQTARHFYAQTHLADLTVTSPAGLTPALQATLRQEAGVKRVEFVHTADAVIKGDQTAIRITSLGGQLSKAQLVSGRLPQHRHEIALSYLLAKHYHRGQWLTLTAAPGLKVHRVKVVGFIRSSEYLDRNQIGNTTVGSGQLRGMAVLLKAAFRAEKPQLARLTLTATAGQDPYATSYQATVAAKQRHLQTTLRHQLTTQSQAQLAQLTARLPGLRQAAAINPAAAAALQTAQRQMAQLKAAPSQLTVQTRESNPGYAVYRSNSARIDLVANVFPVFMFAVAILVALTTMARFVAEERQKIGTFKALGYSNFDVAKKFLLYSTLAATGGTLVGAAGGFWLLPRLIFSAYAANSTISGLQLGFSWGWLLTTWGLAVGATGLAAGWVLAQDAREIPAQLLLPPTPKGGARLWLEHVTPVWRRLAFKHKATLRNLWRYKSRMLMTILGVAGCTGLLVMGFGIRDSLGGIVHRQYSQLIKYDLLAVKKPTVTSASAERLHTALAQPAVAEHTEIHYETLTRRFAADPAPQTVALLVPHNAQQFRHFMTLRTRASQKRLDLNAGVIISEKLATLAQVKVGDHLRLQDAQGQWRAVKVGAITEMYMGHFMVMSPAAYQHYFDQPYRTNAQLLKLAAGAKVNSVARQLMATGAVAGVNENRSNQQMINNLLNSMDRVMVILIGLATVLAAVVIYNLTNINVEERSRELATLKVLGYDEGEATLYIYRETIILSVVGILVGFLLGRWLHGFIITNLPPVDAMFDPQMRGTNFLLSAAIPLVITALVAVVMQKKIQKISMLAALQARE</sequence>
<feature type="domain" description="ABC3 transporter permease C-terminal" evidence="7">
    <location>
        <begin position="315"/>
        <end position="426"/>
    </location>
</feature>
<name>A0A0R2H318_9LACO</name>
<feature type="transmembrane region" description="Helical" evidence="6">
    <location>
        <begin position="713"/>
        <end position="732"/>
    </location>
</feature>
<feature type="transmembrane region" description="Helical" evidence="6">
    <location>
        <begin position="807"/>
        <end position="825"/>
    </location>
</feature>
<feature type="transmembrane region" description="Helical" evidence="6">
    <location>
        <begin position="482"/>
        <end position="502"/>
    </location>
</feature>
<dbReference type="OrthoDB" id="5137249at2"/>
<evidence type="ECO:0000313" key="8">
    <source>
        <dbReference type="EMBL" id="KRN44508.1"/>
    </source>
</evidence>
<accession>A0A0R2H318</accession>
<feature type="transmembrane region" description="Helical" evidence="6">
    <location>
        <begin position="21"/>
        <end position="38"/>
    </location>
</feature>
<evidence type="ECO:0000256" key="2">
    <source>
        <dbReference type="ARBA" id="ARBA00022475"/>
    </source>
</evidence>
<feature type="transmembrane region" description="Helical" evidence="6">
    <location>
        <begin position="361"/>
        <end position="384"/>
    </location>
</feature>
<keyword evidence="2" id="KW-1003">Cell membrane</keyword>
<evidence type="ECO:0000256" key="4">
    <source>
        <dbReference type="ARBA" id="ARBA00022989"/>
    </source>
</evidence>
<evidence type="ECO:0000256" key="3">
    <source>
        <dbReference type="ARBA" id="ARBA00022692"/>
    </source>
</evidence>
<dbReference type="RefSeq" id="WP_056994215.1">
    <property type="nucleotide sequence ID" value="NZ_JQBA01000013.1"/>
</dbReference>
<comment type="caution">
    <text evidence="8">The sequence shown here is derived from an EMBL/GenBank/DDBJ whole genome shotgun (WGS) entry which is preliminary data.</text>
</comment>
<keyword evidence="5 6" id="KW-0472">Membrane</keyword>
<dbReference type="STRING" id="1203076.GCA_000312405_01834"/>
<evidence type="ECO:0000313" key="9">
    <source>
        <dbReference type="Proteomes" id="UP000051639"/>
    </source>
</evidence>
<dbReference type="InterPro" id="IPR038766">
    <property type="entry name" value="Membrane_comp_ABC_pdt"/>
</dbReference>
<organism evidence="8 9">
    <name type="scientific">Limosilactobacillus ingluviei</name>
    <dbReference type="NCBI Taxonomy" id="148604"/>
    <lineage>
        <taxon>Bacteria</taxon>
        <taxon>Bacillati</taxon>
        <taxon>Bacillota</taxon>
        <taxon>Bacilli</taxon>
        <taxon>Lactobacillales</taxon>
        <taxon>Lactobacillaceae</taxon>
        <taxon>Limosilactobacillus</taxon>
    </lineage>
</organism>
<dbReference type="PANTHER" id="PTHR30287">
    <property type="entry name" value="MEMBRANE COMPONENT OF PREDICTED ABC SUPERFAMILY METABOLITE UPTAKE TRANSPORTER"/>
    <property type="match status" value="1"/>
</dbReference>
<evidence type="ECO:0000256" key="5">
    <source>
        <dbReference type="ARBA" id="ARBA00023136"/>
    </source>
</evidence>
<feature type="transmembrane region" description="Helical" evidence="6">
    <location>
        <begin position="316"/>
        <end position="338"/>
    </location>
</feature>
<keyword evidence="9" id="KW-1185">Reference proteome</keyword>
<dbReference type="InterPro" id="IPR003838">
    <property type="entry name" value="ABC3_permease_C"/>
</dbReference>
<evidence type="ECO:0000256" key="6">
    <source>
        <dbReference type="SAM" id="Phobius"/>
    </source>
</evidence>
<dbReference type="PANTHER" id="PTHR30287:SF1">
    <property type="entry name" value="INNER MEMBRANE PROTEIN"/>
    <property type="match status" value="1"/>
</dbReference>
<comment type="subcellular location">
    <subcellularLocation>
        <location evidence="1">Cell membrane</location>
        <topology evidence="1">Multi-pass membrane protein</topology>
    </subcellularLocation>
</comment>
<feature type="domain" description="ABC3 transporter permease C-terminal" evidence="7">
    <location>
        <begin position="716"/>
        <end position="825"/>
    </location>
</feature>
<keyword evidence="4 6" id="KW-1133">Transmembrane helix</keyword>
<evidence type="ECO:0000259" key="7">
    <source>
        <dbReference type="Pfam" id="PF02687"/>
    </source>
</evidence>
<proteinExistence type="predicted"/>
<gene>
    <name evidence="8" type="ORF">IV41_GL000318</name>
</gene>
<dbReference type="GO" id="GO:0005886">
    <property type="term" value="C:plasma membrane"/>
    <property type="evidence" value="ECO:0007669"/>
    <property type="project" value="UniProtKB-SubCell"/>
</dbReference>
<feature type="transmembrane region" description="Helical" evidence="6">
    <location>
        <begin position="404"/>
        <end position="430"/>
    </location>
</feature>
<reference evidence="8 9" key="1">
    <citation type="journal article" date="2015" name="Genome Announc.">
        <title>Expanding the biotechnology potential of lactobacilli through comparative genomics of 213 strains and associated genera.</title>
        <authorList>
            <person name="Sun Z."/>
            <person name="Harris H.M."/>
            <person name="McCann A."/>
            <person name="Guo C."/>
            <person name="Argimon S."/>
            <person name="Zhang W."/>
            <person name="Yang X."/>
            <person name="Jeffery I.B."/>
            <person name="Cooney J.C."/>
            <person name="Kagawa T.F."/>
            <person name="Liu W."/>
            <person name="Song Y."/>
            <person name="Salvetti E."/>
            <person name="Wrobel A."/>
            <person name="Rasinkangas P."/>
            <person name="Parkhill J."/>
            <person name="Rea M.C."/>
            <person name="O'Sullivan O."/>
            <person name="Ritari J."/>
            <person name="Douillard F.P."/>
            <person name="Paul Ross R."/>
            <person name="Yang R."/>
            <person name="Briner A.E."/>
            <person name="Felis G.E."/>
            <person name="de Vos W.M."/>
            <person name="Barrangou R."/>
            <person name="Klaenhammer T.R."/>
            <person name="Caufield P.W."/>
            <person name="Cui Y."/>
            <person name="Zhang H."/>
            <person name="O'Toole P.W."/>
        </authorList>
    </citation>
    <scope>NUCLEOTIDE SEQUENCE [LARGE SCALE GENOMIC DNA]</scope>
    <source>
        <strain evidence="8 9">DSM 14792</strain>
    </source>
</reference>
<evidence type="ECO:0000256" key="1">
    <source>
        <dbReference type="ARBA" id="ARBA00004651"/>
    </source>
</evidence>
<feature type="transmembrane region" description="Helical" evidence="6">
    <location>
        <begin position="766"/>
        <end position="787"/>
    </location>
</feature>
<dbReference type="AlphaFoldDB" id="A0A0R2H318"/>
<dbReference type="PATRIC" id="fig|148604.4.peg.323"/>